<protein>
    <submittedName>
        <fullName evidence="2">Signal transduction protein</fullName>
    </submittedName>
</protein>
<dbReference type="KEGG" id="nam:NAMH_0097"/>
<dbReference type="SUPFAM" id="SSF109604">
    <property type="entry name" value="HD-domain/PDEase-like"/>
    <property type="match status" value="1"/>
</dbReference>
<dbReference type="Proteomes" id="UP000000448">
    <property type="component" value="Chromosome"/>
</dbReference>
<dbReference type="AlphaFoldDB" id="B9L7C6"/>
<dbReference type="eggNOG" id="COG1639">
    <property type="taxonomic scope" value="Bacteria"/>
</dbReference>
<dbReference type="HOGENOM" id="CLU_1033223_0_0_7"/>
<evidence type="ECO:0000313" key="3">
    <source>
        <dbReference type="Proteomes" id="UP000000448"/>
    </source>
</evidence>
<sequence length="258" mass="29655">MLISQEEIKKYLSQVPPVPESAMNTLKYLKEGDLKKAALEAENDLVLKKQIEHVVNSAYFSLPNKVEDTVQLFTMIGLEMAKSLVYSYIVSLLEPKEWRIFQINFKDFQAQFLSDYEEYMILEFGKETYKKYPEIGAIIPVAVCVCDMLLGDKKDKVELITESAPLELGTLLKRMTGMSLFEIAAKIAEIWELEKEKCDIIRNSECEKCENPISALTHFLFFYLASKPAFMDLNSLIEFNPKCMDLIPKTTQRIMNAD</sequence>
<evidence type="ECO:0000313" key="2">
    <source>
        <dbReference type="EMBL" id="ACM92292.1"/>
    </source>
</evidence>
<reference evidence="2 3" key="1">
    <citation type="journal article" date="2009" name="PLoS Genet.">
        <title>Adaptations to submarine hydrothermal environments exemplified by the genome of Nautilia profundicola.</title>
        <authorList>
            <person name="Campbell B.J."/>
            <person name="Smith J.L."/>
            <person name="Hanson T.E."/>
            <person name="Klotz M.G."/>
            <person name="Stein L.Y."/>
            <person name="Lee C.K."/>
            <person name="Wu D."/>
            <person name="Robinson J.M."/>
            <person name="Khouri H.M."/>
            <person name="Eisen J.A."/>
            <person name="Cary S.C."/>
        </authorList>
    </citation>
    <scope>NUCLEOTIDE SEQUENCE [LARGE SCALE GENOMIC DNA]</scope>
    <source>
        <strain evidence="3">ATCC BAA-1463 / DSM 18972 / AmH</strain>
    </source>
</reference>
<gene>
    <name evidence="2" type="ordered locus">NAMH_0097</name>
</gene>
<organism evidence="2 3">
    <name type="scientific">Nautilia profundicola (strain ATCC BAA-1463 / DSM 18972 / AmH)</name>
    <dbReference type="NCBI Taxonomy" id="598659"/>
    <lineage>
        <taxon>Bacteria</taxon>
        <taxon>Pseudomonadati</taxon>
        <taxon>Campylobacterota</taxon>
        <taxon>Epsilonproteobacteria</taxon>
        <taxon>Nautiliales</taxon>
        <taxon>Nautiliaceae</taxon>
        <taxon>Nautilia</taxon>
    </lineage>
</organism>
<keyword evidence="3" id="KW-1185">Reference proteome</keyword>
<feature type="domain" description="HDOD" evidence="1">
    <location>
        <begin position="16"/>
        <end position="90"/>
    </location>
</feature>
<dbReference type="Pfam" id="PF08668">
    <property type="entry name" value="HDOD"/>
    <property type="match status" value="1"/>
</dbReference>
<dbReference type="Gene3D" id="1.10.3210.10">
    <property type="entry name" value="Hypothetical protein af1432"/>
    <property type="match status" value="1"/>
</dbReference>
<proteinExistence type="predicted"/>
<dbReference type="STRING" id="598659.NAMH_0097"/>
<dbReference type="EMBL" id="CP001279">
    <property type="protein sequence ID" value="ACM92292.1"/>
    <property type="molecule type" value="Genomic_DNA"/>
</dbReference>
<dbReference type="RefSeq" id="WP_012663664.1">
    <property type="nucleotide sequence ID" value="NC_012115.1"/>
</dbReference>
<accession>B9L7C6</accession>
<dbReference type="InterPro" id="IPR013976">
    <property type="entry name" value="HDOD"/>
</dbReference>
<evidence type="ECO:0000259" key="1">
    <source>
        <dbReference type="Pfam" id="PF08668"/>
    </source>
</evidence>
<dbReference type="OrthoDB" id="5363574at2"/>
<name>B9L7C6_NAUPA</name>